<dbReference type="InterPro" id="IPR021476">
    <property type="entry name" value="Egh16-like"/>
</dbReference>
<evidence type="ECO:0000313" key="4">
    <source>
        <dbReference type="Proteomes" id="UP000016923"/>
    </source>
</evidence>
<feature type="chain" id="PRO_5004506621" evidence="2">
    <location>
        <begin position="19"/>
        <end position="327"/>
    </location>
</feature>
<dbReference type="VEuPathDB" id="FungiDB:F503_01345"/>
<feature type="signal peptide" evidence="2">
    <location>
        <begin position="1"/>
        <end position="18"/>
    </location>
</feature>
<dbReference type="EMBL" id="KE148161">
    <property type="protein sequence ID" value="EPE04341.1"/>
    <property type="molecule type" value="Genomic_DNA"/>
</dbReference>
<evidence type="ECO:0000256" key="2">
    <source>
        <dbReference type="SAM" id="SignalP"/>
    </source>
</evidence>
<proteinExistence type="predicted"/>
<protein>
    <submittedName>
        <fullName evidence="3">Gas1-like protein</fullName>
    </submittedName>
</protein>
<dbReference type="STRING" id="1262450.S3BY08"/>
<organism evidence="3 4">
    <name type="scientific">Ophiostoma piceae (strain UAMH 11346)</name>
    <name type="common">Sap stain fungus</name>
    <dbReference type="NCBI Taxonomy" id="1262450"/>
    <lineage>
        <taxon>Eukaryota</taxon>
        <taxon>Fungi</taxon>
        <taxon>Dikarya</taxon>
        <taxon>Ascomycota</taxon>
        <taxon>Pezizomycotina</taxon>
        <taxon>Sordariomycetes</taxon>
        <taxon>Sordariomycetidae</taxon>
        <taxon>Ophiostomatales</taxon>
        <taxon>Ophiostomataceae</taxon>
        <taxon>Ophiostoma</taxon>
    </lineage>
</organism>
<gene>
    <name evidence="3" type="ORF">F503_01345</name>
</gene>
<keyword evidence="4" id="KW-1185">Reference proteome</keyword>
<evidence type="ECO:0000256" key="1">
    <source>
        <dbReference type="SAM" id="MobiDB-lite"/>
    </source>
</evidence>
<dbReference type="AlphaFoldDB" id="S3BY08"/>
<feature type="compositionally biased region" description="Low complexity" evidence="1">
    <location>
        <begin position="285"/>
        <end position="299"/>
    </location>
</feature>
<sequence>MYFSTIFSAATVVAVASAHSVILNAQGDAGSPASTGFQVDVNLPRNCTSISPCQQDATIIRDAEIAANIVNECGRTELNGNIDVGENTENALAAGAVTQVKAGSTITVTIHQVNADGAGPYSCDIDETSNTGVISQNLTVTNNIPGVNGLSQAKEQDFNITITMPDNLSCSGASTGNICTVRCNNAVAGPFGGCFAVQQTDVTATANTANNIKTKGGLSLIDSQEVQNQADLPGALAANAKDGTPEAVANLAAVNSILGVTVTTSASPVQTPNVVLGGAAAVDATTTSSAATSTATAKTGGRKGNKNKNNNNKRNLRWAKRMESKDN</sequence>
<evidence type="ECO:0000313" key="3">
    <source>
        <dbReference type="EMBL" id="EPE04341.1"/>
    </source>
</evidence>
<dbReference type="OrthoDB" id="3241054at2759"/>
<dbReference type="Proteomes" id="UP000016923">
    <property type="component" value="Unassembled WGS sequence"/>
</dbReference>
<keyword evidence="2" id="KW-0732">Signal</keyword>
<dbReference type="HOGENOM" id="CLU_047729_1_2_1"/>
<dbReference type="Pfam" id="PF11327">
    <property type="entry name" value="Egh16-like"/>
    <property type="match status" value="1"/>
</dbReference>
<dbReference type="PANTHER" id="PTHR34618:SF3">
    <property type="entry name" value="GEGH 16 PROTEIN"/>
    <property type="match status" value="1"/>
</dbReference>
<feature type="region of interest" description="Disordered" evidence="1">
    <location>
        <begin position="285"/>
        <end position="327"/>
    </location>
</feature>
<dbReference type="PANTHER" id="PTHR34618">
    <property type="entry name" value="SURFACE PROTEIN MAS1, PUTATIVE-RELATED"/>
    <property type="match status" value="1"/>
</dbReference>
<reference evidence="3 4" key="1">
    <citation type="journal article" date="2013" name="BMC Genomics">
        <title>The genome and transcriptome of the pine saprophyte Ophiostoma piceae, and a comparison with the bark beetle-associated pine pathogen Grosmannia clavigera.</title>
        <authorList>
            <person name="Haridas S."/>
            <person name="Wang Y."/>
            <person name="Lim L."/>
            <person name="Massoumi Alamouti S."/>
            <person name="Jackman S."/>
            <person name="Docking R."/>
            <person name="Robertson G."/>
            <person name="Birol I."/>
            <person name="Bohlmann J."/>
            <person name="Breuil C."/>
        </authorList>
    </citation>
    <scope>NUCLEOTIDE SEQUENCE [LARGE SCALE GENOMIC DNA]</scope>
    <source>
        <strain evidence="3 4">UAMH 11346</strain>
    </source>
</reference>
<name>S3BY08_OPHP1</name>
<dbReference type="OMA" id="ANIVNQC"/>
<dbReference type="eggNOG" id="ENOG502SJ8E">
    <property type="taxonomic scope" value="Eukaryota"/>
</dbReference>
<accession>S3BY08</accession>